<evidence type="ECO:0008006" key="3">
    <source>
        <dbReference type="Google" id="ProtNLM"/>
    </source>
</evidence>
<keyword evidence="2" id="KW-1185">Reference proteome</keyword>
<dbReference type="EMBL" id="SMBZ01000020">
    <property type="protein sequence ID" value="TCV13598.1"/>
    <property type="molecule type" value="Genomic_DNA"/>
</dbReference>
<evidence type="ECO:0000313" key="1">
    <source>
        <dbReference type="EMBL" id="TCV13598.1"/>
    </source>
</evidence>
<gene>
    <name evidence="1" type="ORF">EDC17_102015</name>
</gene>
<evidence type="ECO:0000313" key="2">
    <source>
        <dbReference type="Proteomes" id="UP000295197"/>
    </source>
</evidence>
<protein>
    <recommendedName>
        <fullName evidence="3">Nitrite reductase/ring-hydroxylating ferredoxin subunit</fullName>
    </recommendedName>
</protein>
<proteinExistence type="predicted"/>
<dbReference type="Proteomes" id="UP000295197">
    <property type="component" value="Unassembled WGS sequence"/>
</dbReference>
<name>A0A4R3VZL6_9SPHI</name>
<sequence>MSPTQTSQVTASIGWTYAEGGSCGLIVYNNGERLLAYDRCAPNAKSQLEVDGFLAVDSQTGAKWLLLDGSPSAIAECPLQQYQVQRVAELIVISN</sequence>
<organism evidence="1 2">
    <name type="scientific">Sphingobacterium alimentarium</name>
    <dbReference type="NCBI Taxonomy" id="797292"/>
    <lineage>
        <taxon>Bacteria</taxon>
        <taxon>Pseudomonadati</taxon>
        <taxon>Bacteroidota</taxon>
        <taxon>Sphingobacteriia</taxon>
        <taxon>Sphingobacteriales</taxon>
        <taxon>Sphingobacteriaceae</taxon>
        <taxon>Sphingobacterium</taxon>
    </lineage>
</organism>
<dbReference type="AlphaFoldDB" id="A0A4R3VZL6"/>
<comment type="caution">
    <text evidence="1">The sequence shown here is derived from an EMBL/GenBank/DDBJ whole genome shotgun (WGS) entry which is preliminary data.</text>
</comment>
<accession>A0A4R3VZL6</accession>
<reference evidence="1 2" key="1">
    <citation type="submission" date="2019-03" db="EMBL/GenBank/DDBJ databases">
        <title>Genomic Encyclopedia of Type Strains, Phase IV (KMG-IV): sequencing the most valuable type-strain genomes for metagenomic binning, comparative biology and taxonomic classification.</title>
        <authorList>
            <person name="Goeker M."/>
        </authorList>
    </citation>
    <scope>NUCLEOTIDE SEQUENCE [LARGE SCALE GENOMIC DNA]</scope>
    <source>
        <strain evidence="1 2">DSM 22362</strain>
    </source>
</reference>